<dbReference type="GeneID" id="46921156"/>
<dbReference type="InterPro" id="IPR036249">
    <property type="entry name" value="Thioredoxin-like_sf"/>
</dbReference>
<keyword evidence="2" id="KW-0732">Signal</keyword>
<dbReference type="SUPFAM" id="SSF52833">
    <property type="entry name" value="Thioredoxin-like"/>
    <property type="match status" value="1"/>
</dbReference>
<feature type="chain" id="PRO_5010999058" evidence="2">
    <location>
        <begin position="22"/>
        <end position="203"/>
    </location>
</feature>
<dbReference type="PROSITE" id="PS00194">
    <property type="entry name" value="THIOREDOXIN_1"/>
    <property type="match status" value="1"/>
</dbReference>
<dbReference type="EMBL" id="CP015578">
    <property type="protein sequence ID" value="ARQ97428.1"/>
    <property type="molecule type" value="Genomic_DNA"/>
</dbReference>
<organism evidence="3 4">
    <name type="scientific">Campylobacter lanienae NCTC 13004</name>
    <dbReference type="NCBI Taxonomy" id="1031753"/>
    <lineage>
        <taxon>Bacteria</taxon>
        <taxon>Pseudomonadati</taxon>
        <taxon>Campylobacterota</taxon>
        <taxon>Epsilonproteobacteria</taxon>
        <taxon>Campylobacterales</taxon>
        <taxon>Campylobacteraceae</taxon>
        <taxon>Campylobacter</taxon>
    </lineage>
</organism>
<proteinExistence type="predicted"/>
<dbReference type="AlphaFoldDB" id="A0A1X9SMI6"/>
<name>A0A1X9SMI6_9BACT</name>
<evidence type="ECO:0000313" key="3">
    <source>
        <dbReference type="EMBL" id="ARQ97428.1"/>
    </source>
</evidence>
<dbReference type="Proteomes" id="UP000202031">
    <property type="component" value="Chromosome"/>
</dbReference>
<dbReference type="KEGG" id="clx:CLAN_0680"/>
<reference evidence="4" key="2">
    <citation type="journal article" date="2017" name="Genome Biol. Evol.">
        <title>Comparative genomic analysis identifies a Campylobacter clade deficient in selenium metabolism.</title>
        <authorList>
            <person name="Miller W.G."/>
            <person name="Yee E."/>
            <person name="Lopes B.S."/>
            <person name="Chapman M.H."/>
            <person name="Huynh S."/>
            <person name="Bono J.L."/>
            <person name="Parker C.T."/>
            <person name="Strachan N.J.C."/>
            <person name="Forbes K.J."/>
        </authorList>
    </citation>
    <scope>NUCLEOTIDE SEQUENCE [LARGE SCALE GENOMIC DNA]</scope>
    <source>
        <strain evidence="4">NCTC 13004</strain>
    </source>
</reference>
<gene>
    <name evidence="3" type="primary">trxC</name>
    <name evidence="3" type="ORF">CLAN_0680</name>
</gene>
<dbReference type="Gene3D" id="3.40.30.10">
    <property type="entry name" value="Glutaredoxin"/>
    <property type="match status" value="1"/>
</dbReference>
<accession>A0A1X9SMI6</accession>
<keyword evidence="1" id="KW-0676">Redox-active center</keyword>
<evidence type="ECO:0000313" key="4">
    <source>
        <dbReference type="Proteomes" id="UP000202031"/>
    </source>
</evidence>
<dbReference type="RefSeq" id="WP_096013333.1">
    <property type="nucleotide sequence ID" value="NZ_CP015578.1"/>
</dbReference>
<reference evidence="4" key="1">
    <citation type="journal article" date="2017" name="Genome Biol. Evol.">
        <title>Comparative Genomic Analysis Identifies a Campylobacter Clade Deficient in Selenium Metabolism.</title>
        <authorList>
            <person name="Miller W.G."/>
            <person name="Yee E."/>
            <person name="Lopes B.S."/>
            <person name="Chapman M.H."/>
            <person name="Huynh S."/>
            <person name="Bono J.L."/>
            <person name="Parker C.T."/>
            <person name="Strachan N.J.C."/>
            <person name="Forbes K.J."/>
        </authorList>
    </citation>
    <scope>NUCLEOTIDE SEQUENCE [LARGE SCALE GENOMIC DNA]</scope>
    <source>
        <strain evidence="4">NCTC 13004</strain>
    </source>
</reference>
<feature type="signal peptide" evidence="2">
    <location>
        <begin position="1"/>
        <end position="21"/>
    </location>
</feature>
<protein>
    <submittedName>
        <fullName evidence="3">Putative periplasmic thioredoxin</fullName>
    </submittedName>
</protein>
<dbReference type="InterPro" id="IPR017937">
    <property type="entry name" value="Thioredoxin_CS"/>
</dbReference>
<evidence type="ECO:0000256" key="1">
    <source>
        <dbReference type="ARBA" id="ARBA00023284"/>
    </source>
</evidence>
<evidence type="ECO:0000256" key="2">
    <source>
        <dbReference type="SAM" id="SignalP"/>
    </source>
</evidence>
<sequence length="203" mass="23018">MKNIKFIALFLIALFALNGCNQDKTTQTQIEQSNYYKTGDEIELTSIIGTKATIIRTENGFKLKDSDKILMLDIFGTYCAPCQKEAPHLMDFQLKNADKFMIIGLIHFEDVSDEYVLENFSKKYNAYYFIANSKENSKIIDQILNDISYNRALSIPFKVVLKDGIYQSLSDNIDGTAVGNKFYLGEVSTNTISQDIDKILNAN</sequence>